<dbReference type="PANTHER" id="PTHR33418:SF1">
    <property type="entry name" value="HELICASE-ASSOCIATED DOMAIN-CONTAINING PROTEIN"/>
    <property type="match status" value="1"/>
</dbReference>
<evidence type="ECO:0000313" key="4">
    <source>
        <dbReference type="Proteomes" id="UP001530315"/>
    </source>
</evidence>
<evidence type="ECO:0000259" key="2">
    <source>
        <dbReference type="Pfam" id="PF03457"/>
    </source>
</evidence>
<dbReference type="Pfam" id="PF03457">
    <property type="entry name" value="HA"/>
    <property type="match status" value="1"/>
</dbReference>
<accession>A0ABD3NR43</accession>
<evidence type="ECO:0000313" key="3">
    <source>
        <dbReference type="EMBL" id="KAL3778337.1"/>
    </source>
</evidence>
<sequence>MEPPVTDPSQPPPMANPTTDEQMPARKQRKQQAGQFDHLMEELKQFKESNGHTNVLASHDKSLAKFCKDARYSCKNPSIGFECSLRAQQKQKLFEDQIEELKQFKESNGHTNVLASLNKSLAQFCKDVSLRCDWLPIEWFESPANLKQYKESNGHLKVVASLDKSLAQFCKDVRYARNYPDKAIKLTNERIAALDAIGFKWTIRGSSTTFLPTIED</sequence>
<reference evidence="3 4" key="1">
    <citation type="submission" date="2024-10" db="EMBL/GenBank/DDBJ databases">
        <title>Updated reference genomes for cyclostephanoid diatoms.</title>
        <authorList>
            <person name="Roberts W.R."/>
            <person name="Alverson A.J."/>
        </authorList>
    </citation>
    <scope>NUCLEOTIDE SEQUENCE [LARGE SCALE GENOMIC DNA]</scope>
    <source>
        <strain evidence="3 4">AJA276-08</strain>
    </source>
</reference>
<gene>
    <name evidence="3" type="ORF">ACHAW5_010233</name>
</gene>
<proteinExistence type="predicted"/>
<dbReference type="PANTHER" id="PTHR33418">
    <property type="entry name" value="HELICASE-ASSOCIATED"/>
    <property type="match status" value="1"/>
</dbReference>
<dbReference type="AlphaFoldDB" id="A0ABD3NR43"/>
<dbReference type="Gene3D" id="6.10.140.530">
    <property type="match status" value="1"/>
</dbReference>
<feature type="region of interest" description="Disordered" evidence="1">
    <location>
        <begin position="1"/>
        <end position="34"/>
    </location>
</feature>
<dbReference type="Proteomes" id="UP001530315">
    <property type="component" value="Unassembled WGS sequence"/>
</dbReference>
<keyword evidence="4" id="KW-1185">Reference proteome</keyword>
<dbReference type="InterPro" id="IPR005114">
    <property type="entry name" value="Helicase_assoc"/>
</dbReference>
<organism evidence="3 4">
    <name type="scientific">Stephanodiscus triporus</name>
    <dbReference type="NCBI Taxonomy" id="2934178"/>
    <lineage>
        <taxon>Eukaryota</taxon>
        <taxon>Sar</taxon>
        <taxon>Stramenopiles</taxon>
        <taxon>Ochrophyta</taxon>
        <taxon>Bacillariophyta</taxon>
        <taxon>Coscinodiscophyceae</taxon>
        <taxon>Thalassiosirophycidae</taxon>
        <taxon>Stephanodiscales</taxon>
        <taxon>Stephanodiscaceae</taxon>
        <taxon>Stephanodiscus</taxon>
    </lineage>
</organism>
<evidence type="ECO:0000256" key="1">
    <source>
        <dbReference type="SAM" id="MobiDB-lite"/>
    </source>
</evidence>
<protein>
    <recommendedName>
        <fullName evidence="2">Helicase-associated domain-containing protein</fullName>
    </recommendedName>
</protein>
<comment type="caution">
    <text evidence="3">The sequence shown here is derived from an EMBL/GenBank/DDBJ whole genome shotgun (WGS) entry which is preliminary data.</text>
</comment>
<feature type="domain" description="Helicase-associated" evidence="2">
    <location>
        <begin position="139"/>
        <end position="199"/>
    </location>
</feature>
<dbReference type="EMBL" id="JALLAZ020001225">
    <property type="protein sequence ID" value="KAL3778337.1"/>
    <property type="molecule type" value="Genomic_DNA"/>
</dbReference>
<name>A0ABD3NR43_9STRA</name>
<feature type="compositionally biased region" description="Pro residues" evidence="1">
    <location>
        <begin position="1"/>
        <end position="15"/>
    </location>
</feature>